<accession>A0A8S5NLY6</accession>
<dbReference type="EMBL" id="BK015191">
    <property type="protein sequence ID" value="DAD95290.1"/>
    <property type="molecule type" value="Genomic_DNA"/>
</dbReference>
<sequence>MLSLINLLCELYTFFRLLLFLSHTRISSLQLV</sequence>
<protein>
    <submittedName>
        <fullName evidence="1">Uncharacterized protein</fullName>
    </submittedName>
</protein>
<proteinExistence type="predicted"/>
<name>A0A8S5NLY6_9CAUD</name>
<evidence type="ECO:0000313" key="1">
    <source>
        <dbReference type="EMBL" id="DAD95290.1"/>
    </source>
</evidence>
<organism evidence="1">
    <name type="scientific">Podoviridae sp. ctsNK10</name>
    <dbReference type="NCBI Taxonomy" id="2826582"/>
    <lineage>
        <taxon>Viruses</taxon>
        <taxon>Duplodnaviria</taxon>
        <taxon>Heunggongvirae</taxon>
        <taxon>Uroviricota</taxon>
        <taxon>Caudoviricetes</taxon>
    </lineage>
</organism>
<reference evidence="1" key="1">
    <citation type="journal article" date="2021" name="Proc. Natl. Acad. Sci. U.S.A.">
        <title>A Catalog of Tens of Thousands of Viruses from Human Metagenomes Reveals Hidden Associations with Chronic Diseases.</title>
        <authorList>
            <person name="Tisza M.J."/>
            <person name="Buck C.B."/>
        </authorList>
    </citation>
    <scope>NUCLEOTIDE SEQUENCE</scope>
    <source>
        <strain evidence="1">CtsNK10</strain>
    </source>
</reference>